<dbReference type="RefSeq" id="XP_052126256.1">
    <property type="nucleotide sequence ID" value="XM_052270296.1"/>
</dbReference>
<evidence type="ECO:0000313" key="4">
    <source>
        <dbReference type="RefSeq" id="XP_026280516.1"/>
    </source>
</evidence>
<dbReference type="AlphaFoldDB" id="A0A6J1SPQ0"/>
<protein>
    <submittedName>
        <fullName evidence="4 5">Uncharacterized protein LOC113207954</fullName>
    </submittedName>
</protein>
<feature type="region of interest" description="Disordered" evidence="1">
    <location>
        <begin position="307"/>
        <end position="353"/>
    </location>
</feature>
<evidence type="ECO:0000313" key="5">
    <source>
        <dbReference type="RefSeq" id="XP_052126256.1"/>
    </source>
</evidence>
<evidence type="ECO:0000313" key="3">
    <source>
        <dbReference type="Proteomes" id="UP000504606"/>
    </source>
</evidence>
<organism evidence="3 4">
    <name type="scientific">Frankliniella occidentalis</name>
    <name type="common">Western flower thrips</name>
    <name type="synonym">Euthrips occidentalis</name>
    <dbReference type="NCBI Taxonomy" id="133901"/>
    <lineage>
        <taxon>Eukaryota</taxon>
        <taxon>Metazoa</taxon>
        <taxon>Ecdysozoa</taxon>
        <taxon>Arthropoda</taxon>
        <taxon>Hexapoda</taxon>
        <taxon>Insecta</taxon>
        <taxon>Pterygota</taxon>
        <taxon>Neoptera</taxon>
        <taxon>Paraneoptera</taxon>
        <taxon>Thysanoptera</taxon>
        <taxon>Terebrantia</taxon>
        <taxon>Thripoidea</taxon>
        <taxon>Thripidae</taxon>
        <taxon>Frankliniella</taxon>
    </lineage>
</organism>
<dbReference type="PANTHER" id="PTHR34761">
    <property type="entry name" value="NUCLEOLUS AND NEURAL PROGENITOR PROTEIN"/>
    <property type="match status" value="1"/>
</dbReference>
<evidence type="ECO:0000259" key="2">
    <source>
        <dbReference type="Pfam" id="PF14780"/>
    </source>
</evidence>
<feature type="domain" description="Nucleolus and neural progenitor protein-like N-terminal" evidence="2">
    <location>
        <begin position="6"/>
        <end position="190"/>
    </location>
</feature>
<dbReference type="GeneID" id="113207954"/>
<accession>A0A6J1SPQ0</accession>
<dbReference type="Pfam" id="PF14780">
    <property type="entry name" value="NEPRO_N"/>
    <property type="match status" value="1"/>
</dbReference>
<dbReference type="GO" id="GO:0045747">
    <property type="term" value="P:positive regulation of Notch signaling pathway"/>
    <property type="evidence" value="ECO:0007669"/>
    <property type="project" value="TreeGrafter"/>
</dbReference>
<reference evidence="4 5" key="1">
    <citation type="submission" date="2025-04" db="UniProtKB">
        <authorList>
            <consortium name="RefSeq"/>
        </authorList>
    </citation>
    <scope>IDENTIFICATION</scope>
    <source>
        <tissue evidence="4 5">Whole organism</tissue>
    </source>
</reference>
<evidence type="ECO:0000256" key="1">
    <source>
        <dbReference type="SAM" id="MobiDB-lite"/>
    </source>
</evidence>
<name>A0A6J1SPQ0_FRAOC</name>
<dbReference type="KEGG" id="foc:113207954"/>
<dbReference type="OrthoDB" id="9899341at2759"/>
<sequence>MGTSFWNDFDLKPPPTFTSKLPSSDVSHSSLRKLSDVFWDALTLLQNQQALSTEAATLSRLIYRMKNLFHGDKGFKTIEKINHCLRHYLSLNLVPMYDNIFRTIPWDCSEKEIYCPTRQMLEYVLLRTQGLAALLCRIVHTCLEGAFLFKSRMSSGHHWHVSLLCLGVISRIWALAKHIFEACVKWYNVMLPFLKIFQPNGPTWLSEGYIFPPDLTKWLDVSWMEAPIPSNEKIINFHGGNNNTSFEDNDEVTSLSNHITPKIQSISDDVGVSISRSSLSTISRSKADVKLSDTNTEESRSLANAEENFHGSANVSFQEDKSAKAKLKPKKRKLGQSTSKNEQECKIPILDNGDHETEINSRVSIGDQKNSTAVKSKKVSKREFPLIISQSDVQNILNSETKRRSLTSSLDDQQWALLRNLVSKLNFKLKKTQEEKKKHQILEQIRKAFKIALS</sequence>
<dbReference type="InterPro" id="IPR052835">
    <property type="entry name" value="Nepro"/>
</dbReference>
<feature type="compositionally biased region" description="Basic residues" evidence="1">
    <location>
        <begin position="324"/>
        <end position="334"/>
    </location>
</feature>
<dbReference type="RefSeq" id="XP_026280516.1">
    <property type="nucleotide sequence ID" value="XM_026424731.2"/>
</dbReference>
<dbReference type="InterPro" id="IPR027951">
    <property type="entry name" value="Nepro_N"/>
</dbReference>
<keyword evidence="3" id="KW-1185">Reference proteome</keyword>
<dbReference type="GO" id="GO:0005634">
    <property type="term" value="C:nucleus"/>
    <property type="evidence" value="ECO:0007669"/>
    <property type="project" value="TreeGrafter"/>
</dbReference>
<dbReference type="Proteomes" id="UP000504606">
    <property type="component" value="Unplaced"/>
</dbReference>
<proteinExistence type="predicted"/>
<gene>
    <name evidence="4 5" type="primary">LOC113207954</name>
</gene>
<dbReference type="PANTHER" id="PTHR34761:SF1">
    <property type="entry name" value="NUCLEOLUS AND NEURAL PROGENITOR PROTEIN"/>
    <property type="match status" value="1"/>
</dbReference>